<feature type="binding site" evidence="9">
    <location>
        <begin position="186"/>
        <end position="191"/>
    </location>
    <ligand>
        <name>ATP</name>
        <dbReference type="ChEBI" id="CHEBI:30616"/>
    </ligand>
</feature>
<feature type="domain" description="Rho RNA-BD" evidence="12">
    <location>
        <begin position="53"/>
        <end position="128"/>
    </location>
</feature>
<dbReference type="InterPro" id="IPR003593">
    <property type="entry name" value="AAA+_ATPase"/>
</dbReference>
<evidence type="ECO:0000256" key="8">
    <source>
        <dbReference type="ARBA" id="ARBA00023163"/>
    </source>
</evidence>
<dbReference type="Pfam" id="PF00006">
    <property type="entry name" value="ATP-synt_ab"/>
    <property type="match status" value="1"/>
</dbReference>
<sequence length="423" mass="47343">MNVERLNLAELKAKTPADLLAMAEEWEIENAPSMRKGEMMFSILKEHAEEGWEIGGDGVLEVLQDGFGFLRSPSANYLSGPDDIYVSPEMIRQFSLRTGDTIEGVIKAPQENERYFSLVKATKINFDDPERAKHKVHFDNLTPLYPDERLKMEIEDPSLKDRSGRVIDLVAPIGKGQRCLIVAPPRVGKTIMMQNIAKAISINHPECYLIVLLIDERPEEVTDMQRTVKGEVIASTFDEPASRHVAVAEMVIEKAKRLVEHKRDVVILLDNITRLGRAYNTVIPSSGKVLTGGVDANALQRPKRFFGAARNIEEGGSLTIISTSLIDTGSRMDEVIFEEFKGTGNSEIVLDRKVADKRVFPAIDILKSGTRKEDLLVEKSDLQKTYVLRRILNPMGTTDAIEFLIGKLKQTKSNAEFFESMNA</sequence>
<dbReference type="GO" id="GO:0016787">
    <property type="term" value="F:hydrolase activity"/>
    <property type="evidence" value="ECO:0007669"/>
    <property type="project" value="UniProtKB-KW"/>
</dbReference>
<dbReference type="SUPFAM" id="SSF50249">
    <property type="entry name" value="Nucleic acid-binding proteins"/>
    <property type="match status" value="1"/>
</dbReference>
<dbReference type="SMART" id="SM00959">
    <property type="entry name" value="Rho_N"/>
    <property type="match status" value="1"/>
</dbReference>
<dbReference type="EC" id="3.6.4.-" evidence="9 10"/>
<dbReference type="Gene3D" id="2.40.50.140">
    <property type="entry name" value="Nucleic acid-binding proteins"/>
    <property type="match status" value="1"/>
</dbReference>
<dbReference type="Gene3D" id="1.10.720.10">
    <property type="match status" value="1"/>
</dbReference>
<dbReference type="GO" id="GO:0006353">
    <property type="term" value="P:DNA-templated transcription termination"/>
    <property type="evidence" value="ECO:0007669"/>
    <property type="project" value="UniProtKB-UniRule"/>
</dbReference>
<evidence type="ECO:0000313" key="13">
    <source>
        <dbReference type="EMBL" id="GHC51711.1"/>
    </source>
</evidence>
<dbReference type="GO" id="GO:0005829">
    <property type="term" value="C:cytosol"/>
    <property type="evidence" value="ECO:0007669"/>
    <property type="project" value="UniProtKB-ARBA"/>
</dbReference>
<dbReference type="PROSITE" id="PS51856">
    <property type="entry name" value="RHO_RNA_BD"/>
    <property type="match status" value="1"/>
</dbReference>
<keyword evidence="8 9" id="KW-0804">Transcription</keyword>
<dbReference type="CDD" id="cd04459">
    <property type="entry name" value="Rho_CSD"/>
    <property type="match status" value="1"/>
</dbReference>
<reference evidence="13" key="1">
    <citation type="journal article" date="2014" name="Int. J. Syst. Evol. Microbiol.">
        <title>Complete genome sequence of Corynebacterium casei LMG S-19264T (=DSM 44701T), isolated from a smear-ripened cheese.</title>
        <authorList>
            <consortium name="US DOE Joint Genome Institute (JGI-PGF)"/>
            <person name="Walter F."/>
            <person name="Albersmeier A."/>
            <person name="Kalinowski J."/>
            <person name="Ruckert C."/>
        </authorList>
    </citation>
    <scope>NUCLEOTIDE SEQUENCE</scope>
    <source>
        <strain evidence="13">KCTC 23310</strain>
    </source>
</reference>
<dbReference type="Pfam" id="PF07497">
    <property type="entry name" value="Rho_RNA_bind"/>
    <property type="match status" value="1"/>
</dbReference>
<dbReference type="GO" id="GO:0008186">
    <property type="term" value="F:ATP-dependent activity, acting on RNA"/>
    <property type="evidence" value="ECO:0007669"/>
    <property type="project" value="UniProtKB-UniRule"/>
</dbReference>
<evidence type="ECO:0000256" key="7">
    <source>
        <dbReference type="ARBA" id="ARBA00023015"/>
    </source>
</evidence>
<dbReference type="EMBL" id="BMYJ01000003">
    <property type="protein sequence ID" value="GHC51711.1"/>
    <property type="molecule type" value="Genomic_DNA"/>
</dbReference>
<dbReference type="NCBIfam" id="NF006886">
    <property type="entry name" value="PRK09376.1"/>
    <property type="match status" value="1"/>
</dbReference>
<keyword evidence="3 9" id="KW-0378">Hydrolase</keyword>
<dbReference type="InterPro" id="IPR011112">
    <property type="entry name" value="Rho-like_N"/>
</dbReference>
<keyword evidence="14" id="KW-1185">Reference proteome</keyword>
<dbReference type="AlphaFoldDB" id="A0A918TLV7"/>
<dbReference type="InterPro" id="IPR011113">
    <property type="entry name" value="Rho_RNA-bd"/>
</dbReference>
<dbReference type="PANTHER" id="PTHR46425">
    <property type="entry name" value="TRANSCRIPTION TERMINATION FACTOR RHO"/>
    <property type="match status" value="1"/>
</dbReference>
<dbReference type="InterPro" id="IPR027417">
    <property type="entry name" value="P-loop_NTPase"/>
</dbReference>
<dbReference type="FunFam" id="3.40.50.300:FF:000072">
    <property type="entry name" value="Transcription termination factor Rho"/>
    <property type="match status" value="1"/>
</dbReference>
<comment type="function">
    <text evidence="9">Facilitates transcription termination by a mechanism that involves Rho binding to the nascent RNA, activation of Rho's RNA-dependent ATPase activity, and release of the mRNA from the DNA template.</text>
</comment>
<keyword evidence="6 9" id="KW-0694">RNA-binding</keyword>
<evidence type="ECO:0000256" key="1">
    <source>
        <dbReference type="ARBA" id="ARBA00022472"/>
    </source>
</evidence>
<gene>
    <name evidence="9 13" type="primary">rho</name>
    <name evidence="13" type="ORF">GCM10007315_12660</name>
</gene>
<name>A0A918TLV7_9RHOB</name>
<evidence type="ECO:0000313" key="14">
    <source>
        <dbReference type="Proteomes" id="UP000638981"/>
    </source>
</evidence>
<comment type="subunit">
    <text evidence="9">Homohexamer. The homohexamer assembles into an open ring structure.</text>
</comment>
<comment type="caution">
    <text evidence="9">Lacks conserved residue(s) required for the propagation of feature annotation.</text>
</comment>
<evidence type="ECO:0000256" key="9">
    <source>
        <dbReference type="HAMAP-Rule" id="MF_01884"/>
    </source>
</evidence>
<keyword evidence="1 9" id="KW-0806">Transcription termination</keyword>
<comment type="similarity">
    <text evidence="9 11">Belongs to the Rho family.</text>
</comment>
<evidence type="ECO:0000256" key="4">
    <source>
        <dbReference type="ARBA" id="ARBA00022806"/>
    </source>
</evidence>
<dbReference type="InterPro" id="IPR004665">
    <property type="entry name" value="Term_rho"/>
</dbReference>
<evidence type="ECO:0000256" key="10">
    <source>
        <dbReference type="NCBIfam" id="TIGR00767"/>
    </source>
</evidence>
<dbReference type="Gene3D" id="3.40.50.300">
    <property type="entry name" value="P-loop containing nucleotide triphosphate hydrolases"/>
    <property type="match status" value="1"/>
</dbReference>
<dbReference type="Pfam" id="PF07498">
    <property type="entry name" value="Rho_N"/>
    <property type="match status" value="1"/>
</dbReference>
<dbReference type="RefSeq" id="WP_189410779.1">
    <property type="nucleotide sequence ID" value="NZ_BMYJ01000003.1"/>
</dbReference>
<evidence type="ECO:0000256" key="2">
    <source>
        <dbReference type="ARBA" id="ARBA00022741"/>
    </source>
</evidence>
<dbReference type="GO" id="GO:0003723">
    <property type="term" value="F:RNA binding"/>
    <property type="evidence" value="ECO:0007669"/>
    <property type="project" value="UniProtKB-UniRule"/>
</dbReference>
<protein>
    <recommendedName>
        <fullName evidence="9 10">Transcription termination factor Rho</fullName>
        <ecNumber evidence="9 10">3.6.4.-</ecNumber>
    </recommendedName>
    <alternativeName>
        <fullName evidence="9">ATP-dependent helicase Rho</fullName>
    </alternativeName>
</protein>
<evidence type="ECO:0000259" key="12">
    <source>
        <dbReference type="PROSITE" id="PS51856"/>
    </source>
</evidence>
<dbReference type="HAMAP" id="MF_01884">
    <property type="entry name" value="Rho"/>
    <property type="match status" value="1"/>
</dbReference>
<dbReference type="InterPro" id="IPR041703">
    <property type="entry name" value="Rho_factor_ATP-bd"/>
</dbReference>
<dbReference type="InterPro" id="IPR012340">
    <property type="entry name" value="NA-bd_OB-fold"/>
</dbReference>
<dbReference type="CDD" id="cd01128">
    <property type="entry name" value="rho_factor_C"/>
    <property type="match status" value="1"/>
</dbReference>
<proteinExistence type="inferred from homology"/>
<dbReference type="SUPFAM" id="SSF52540">
    <property type="entry name" value="P-loop containing nucleoside triphosphate hydrolases"/>
    <property type="match status" value="1"/>
</dbReference>
<keyword evidence="4 9" id="KW-0347">Helicase</keyword>
<evidence type="ECO:0000256" key="3">
    <source>
        <dbReference type="ARBA" id="ARBA00022801"/>
    </source>
</evidence>
<dbReference type="Proteomes" id="UP000638981">
    <property type="component" value="Unassembled WGS sequence"/>
</dbReference>
<evidence type="ECO:0000256" key="6">
    <source>
        <dbReference type="ARBA" id="ARBA00022884"/>
    </source>
</evidence>
<dbReference type="SMART" id="SM00382">
    <property type="entry name" value="AAA"/>
    <property type="match status" value="1"/>
</dbReference>
<keyword evidence="2 9" id="KW-0547">Nucleotide-binding</keyword>
<dbReference type="NCBIfam" id="TIGR00767">
    <property type="entry name" value="rho"/>
    <property type="match status" value="1"/>
</dbReference>
<keyword evidence="7 9" id="KW-0805">Transcription regulation</keyword>
<reference evidence="13" key="2">
    <citation type="submission" date="2020-09" db="EMBL/GenBank/DDBJ databases">
        <authorList>
            <person name="Sun Q."/>
            <person name="Kim S."/>
        </authorList>
    </citation>
    <scope>NUCLEOTIDE SEQUENCE</scope>
    <source>
        <strain evidence="13">KCTC 23310</strain>
    </source>
</reference>
<evidence type="ECO:0000256" key="11">
    <source>
        <dbReference type="PROSITE-ProRule" id="PRU01203"/>
    </source>
</evidence>
<evidence type="ECO:0000256" key="5">
    <source>
        <dbReference type="ARBA" id="ARBA00022840"/>
    </source>
</evidence>
<dbReference type="GO" id="GO:0005524">
    <property type="term" value="F:ATP binding"/>
    <property type="evidence" value="ECO:0007669"/>
    <property type="project" value="UniProtKB-UniRule"/>
</dbReference>
<dbReference type="PANTHER" id="PTHR46425:SF1">
    <property type="entry name" value="TRANSCRIPTION TERMINATION FACTOR RHO"/>
    <property type="match status" value="1"/>
</dbReference>
<dbReference type="SUPFAM" id="SSF68912">
    <property type="entry name" value="Rho N-terminal domain-like"/>
    <property type="match status" value="1"/>
</dbReference>
<dbReference type="InterPro" id="IPR011129">
    <property type="entry name" value="CSD"/>
</dbReference>
<dbReference type="SMART" id="SM00357">
    <property type="entry name" value="CSP"/>
    <property type="match status" value="1"/>
</dbReference>
<comment type="caution">
    <text evidence="13">The sequence shown here is derived from an EMBL/GenBank/DDBJ whole genome shotgun (WGS) entry which is preliminary data.</text>
</comment>
<keyword evidence="5 9" id="KW-0067">ATP-binding</keyword>
<dbReference type="InterPro" id="IPR036269">
    <property type="entry name" value="Rho_N_sf"/>
</dbReference>
<accession>A0A918TLV7</accession>
<dbReference type="InterPro" id="IPR000194">
    <property type="entry name" value="ATPase_F1/V1/A1_a/bsu_nucl-bd"/>
</dbReference>
<organism evidence="13 14">
    <name type="scientific">Neogemmobacter tilapiae</name>
    <dbReference type="NCBI Taxonomy" id="875041"/>
    <lineage>
        <taxon>Bacteria</taxon>
        <taxon>Pseudomonadati</taxon>
        <taxon>Pseudomonadota</taxon>
        <taxon>Alphaproteobacteria</taxon>
        <taxon>Rhodobacterales</taxon>
        <taxon>Paracoccaceae</taxon>
        <taxon>Neogemmobacter</taxon>
    </lineage>
</organism>
<feature type="binding site" evidence="9">
    <location>
        <position position="217"/>
    </location>
    <ligand>
        <name>ATP</name>
        <dbReference type="ChEBI" id="CHEBI:30616"/>
    </ligand>
</feature>
<dbReference type="GO" id="GO:0004386">
    <property type="term" value="F:helicase activity"/>
    <property type="evidence" value="ECO:0007669"/>
    <property type="project" value="UniProtKB-UniRule"/>
</dbReference>